<proteinExistence type="predicted"/>
<dbReference type="Gene3D" id="3.40.50.2000">
    <property type="entry name" value="Glycogen Phosphorylase B"/>
    <property type="match status" value="2"/>
</dbReference>
<organism evidence="1 2">
    <name type="scientific">Shewanella bicestrii</name>
    <dbReference type="NCBI Taxonomy" id="2018305"/>
    <lineage>
        <taxon>Bacteria</taxon>
        <taxon>Pseudomonadati</taxon>
        <taxon>Pseudomonadota</taxon>
        <taxon>Gammaproteobacteria</taxon>
        <taxon>Alteromonadales</taxon>
        <taxon>Shewanellaceae</taxon>
        <taxon>Shewanella</taxon>
    </lineage>
</organism>
<keyword evidence="1" id="KW-0808">Transferase</keyword>
<dbReference type="PANTHER" id="PTHR45947:SF3">
    <property type="entry name" value="SULFOQUINOVOSYL TRANSFERASE SQD2"/>
    <property type="match status" value="1"/>
</dbReference>
<name>A0A220UTU7_9GAMM</name>
<dbReference type="KEGG" id="sbj:CF168_13935"/>
<dbReference type="Pfam" id="PF13692">
    <property type="entry name" value="Glyco_trans_1_4"/>
    <property type="match status" value="1"/>
</dbReference>
<dbReference type="Proteomes" id="UP000198367">
    <property type="component" value="Chromosome"/>
</dbReference>
<sequence>MKKLLILTPRFPYPVIGGDRLRIYQLCKALSNHYELTLLSLCESKFEMEMELPDNVFSHVHRVYFPKWKSYLRTLLAIPTRTPLQVAYYRCSAFDKELKRLLSQHDATVSHLIRVGDYLINKSGIHVLEMTDAISLNYQRVKSVSGTSSLKSIIYSLEQSRLEHYERNVLSHFDFASLVSSVDRDFLFPDVIQHDKVLVCSNGVDTDELKYTYRPIDRAKPVEIIFIGNMSSLQNMDAALWFSKNVMPILAEKGQFIFKVIGRISEDNKAKLLCYPNVVVTGSVDNVSLSAASGHIAVCPMRLGAGIQNKVLEYMSFGLPCITSTIGFEGIGAVNKQHLLIADTVKDYVDIIESIILNPESTRLMTENARVFVQQNFSWDSRLAPFIVKLEQLLSRK</sequence>
<dbReference type="CDD" id="cd03801">
    <property type="entry name" value="GT4_PimA-like"/>
    <property type="match status" value="1"/>
</dbReference>
<dbReference type="PANTHER" id="PTHR45947">
    <property type="entry name" value="SULFOQUINOVOSYL TRANSFERASE SQD2"/>
    <property type="match status" value="1"/>
</dbReference>
<gene>
    <name evidence="1" type="ORF">CF168_13935</name>
</gene>
<keyword evidence="2" id="KW-1185">Reference proteome</keyword>
<dbReference type="GO" id="GO:0016757">
    <property type="term" value="F:glycosyltransferase activity"/>
    <property type="evidence" value="ECO:0007669"/>
    <property type="project" value="TreeGrafter"/>
</dbReference>
<dbReference type="InterPro" id="IPR050194">
    <property type="entry name" value="Glycosyltransferase_grp1"/>
</dbReference>
<evidence type="ECO:0000313" key="1">
    <source>
        <dbReference type="EMBL" id="ASK71302.1"/>
    </source>
</evidence>
<protein>
    <submittedName>
        <fullName evidence="1">Glycosyl transferase family 1</fullName>
    </submittedName>
</protein>
<dbReference type="EMBL" id="CP022358">
    <property type="protein sequence ID" value="ASK71302.1"/>
    <property type="molecule type" value="Genomic_DNA"/>
</dbReference>
<accession>A0A220UTU7</accession>
<reference evidence="1 2" key="1">
    <citation type="submission" date="2017-07" db="EMBL/GenBank/DDBJ databases">
        <title>Phenotypical and genomic characterization of a clinical isolate of Shewanella bicestrii sp. nov. producing an extended-spectrum beta-lactamase and a new oxacillinase variant.</title>
        <authorList>
            <person name="Jousset A.B."/>
            <person name="Bonnin R.A."/>
            <person name="Girlich D."/>
            <person name="Dabos L."/>
            <person name="Potron A."/>
            <person name="Dortet L."/>
            <person name="Glaser P."/>
            <person name="Naas T."/>
        </authorList>
    </citation>
    <scope>NUCLEOTIDE SEQUENCE [LARGE SCALE GENOMIC DNA]</scope>
    <source>
        <strain evidence="1 2">JAB-1</strain>
    </source>
</reference>
<dbReference type="SUPFAM" id="SSF53756">
    <property type="entry name" value="UDP-Glycosyltransferase/glycogen phosphorylase"/>
    <property type="match status" value="1"/>
</dbReference>
<evidence type="ECO:0000313" key="2">
    <source>
        <dbReference type="Proteomes" id="UP000198367"/>
    </source>
</evidence>
<dbReference type="AlphaFoldDB" id="A0A220UTU7"/>